<evidence type="ECO:0000313" key="1">
    <source>
        <dbReference type="EMBL" id="TDL15945.1"/>
    </source>
</evidence>
<gene>
    <name evidence="1" type="ORF">BD410DRAFT_80120</name>
</gene>
<proteinExistence type="predicted"/>
<keyword evidence="2" id="KW-1185">Reference proteome</keyword>
<reference evidence="1 2" key="1">
    <citation type="submission" date="2018-06" db="EMBL/GenBank/DDBJ databases">
        <title>A transcriptomic atlas of mushroom development highlights an independent origin of complex multicellularity.</title>
        <authorList>
            <consortium name="DOE Joint Genome Institute"/>
            <person name="Krizsan K."/>
            <person name="Almasi E."/>
            <person name="Merenyi Z."/>
            <person name="Sahu N."/>
            <person name="Viragh M."/>
            <person name="Koszo T."/>
            <person name="Mondo S."/>
            <person name="Kiss B."/>
            <person name="Balint B."/>
            <person name="Kues U."/>
            <person name="Barry K."/>
            <person name="Hegedus J.C."/>
            <person name="Henrissat B."/>
            <person name="Johnson J."/>
            <person name="Lipzen A."/>
            <person name="Ohm R."/>
            <person name="Nagy I."/>
            <person name="Pangilinan J."/>
            <person name="Yan J."/>
            <person name="Xiong Y."/>
            <person name="Grigoriev I.V."/>
            <person name="Hibbett D.S."/>
            <person name="Nagy L.G."/>
        </authorList>
    </citation>
    <scope>NUCLEOTIDE SEQUENCE [LARGE SCALE GENOMIC DNA]</scope>
    <source>
        <strain evidence="1 2">SZMC22713</strain>
    </source>
</reference>
<dbReference type="VEuPathDB" id="FungiDB:BD410DRAFT_80120"/>
<dbReference type="AlphaFoldDB" id="A0A4Y7PL33"/>
<accession>A0A4Y7PL33</accession>
<protein>
    <submittedName>
        <fullName evidence="1">Uncharacterized protein</fullName>
    </submittedName>
</protein>
<name>A0A4Y7PL33_9AGAM</name>
<sequence>MTFLLIPKYLPCHSHGHKMGSFATWHGLPLGCHSARATRHRRVIKAKTGHSNGSLHGCVQWRC</sequence>
<evidence type="ECO:0000313" key="2">
    <source>
        <dbReference type="Proteomes" id="UP000294933"/>
    </source>
</evidence>
<organism evidence="1 2">
    <name type="scientific">Rickenella mellea</name>
    <dbReference type="NCBI Taxonomy" id="50990"/>
    <lineage>
        <taxon>Eukaryota</taxon>
        <taxon>Fungi</taxon>
        <taxon>Dikarya</taxon>
        <taxon>Basidiomycota</taxon>
        <taxon>Agaricomycotina</taxon>
        <taxon>Agaricomycetes</taxon>
        <taxon>Hymenochaetales</taxon>
        <taxon>Rickenellaceae</taxon>
        <taxon>Rickenella</taxon>
    </lineage>
</organism>
<dbReference type="Proteomes" id="UP000294933">
    <property type="component" value="Unassembled WGS sequence"/>
</dbReference>
<dbReference type="EMBL" id="ML170256">
    <property type="protein sequence ID" value="TDL15945.1"/>
    <property type="molecule type" value="Genomic_DNA"/>
</dbReference>